<evidence type="ECO:0000313" key="15">
    <source>
        <dbReference type="EMBL" id="TKB56871.1"/>
    </source>
</evidence>
<gene>
    <name evidence="15" type="primary">cobA</name>
    <name evidence="15" type="ORF">FCL42_06285</name>
</gene>
<sequence>MKAAQGQVAIVGAGPGDPDLLTIKALRAIERADVILFDALVSDDIKSLFPSNAERIPVGKRCGRHSMDQEEINQLLVACAGRYRNVVRLKGGDPLTFGRGGEEMQALAAAGIAYYVVPGVTAAAAVASYGSIPLTHRGISEGVTFVTGQGKGGRAITQWQQLAMKDHTLVIYMGIARSETIASGLMAGGLSPLTPVAIVSHASRQSQQVVTGKLDELSQLAQDERVQTPAAIVVGDVVKLTSDISWFEPDLALKKVGSQG</sequence>
<dbReference type="Proteomes" id="UP000305675">
    <property type="component" value="Unassembled WGS sequence"/>
</dbReference>
<keyword evidence="8" id="KW-0456">Lyase</keyword>
<dbReference type="AlphaFoldDB" id="A0A4U1BVM5"/>
<keyword evidence="5 13" id="KW-0808">Transferase</keyword>
<dbReference type="FunFam" id="3.30.950.10:FF:000001">
    <property type="entry name" value="Siroheme synthase"/>
    <property type="match status" value="1"/>
</dbReference>
<dbReference type="PROSITE" id="PS00839">
    <property type="entry name" value="SUMT_1"/>
    <property type="match status" value="1"/>
</dbReference>
<evidence type="ECO:0000256" key="1">
    <source>
        <dbReference type="ARBA" id="ARBA00005879"/>
    </source>
</evidence>
<comment type="similarity">
    <text evidence="1 13">Belongs to the precorrin methyltransferase family.</text>
</comment>
<evidence type="ECO:0000256" key="11">
    <source>
        <dbReference type="ARBA" id="ARBA00025705"/>
    </source>
</evidence>
<dbReference type="GO" id="GO:0004851">
    <property type="term" value="F:uroporphyrin-III C-methyltransferase activity"/>
    <property type="evidence" value="ECO:0007669"/>
    <property type="project" value="UniProtKB-EC"/>
</dbReference>
<dbReference type="GO" id="GO:0016829">
    <property type="term" value="F:lyase activity"/>
    <property type="evidence" value="ECO:0007669"/>
    <property type="project" value="UniProtKB-KW"/>
</dbReference>
<dbReference type="InterPro" id="IPR014776">
    <property type="entry name" value="4pyrrole_Mease_sub2"/>
</dbReference>
<dbReference type="InterPro" id="IPR006366">
    <property type="entry name" value="CobA/CysG_C"/>
</dbReference>
<dbReference type="GO" id="GO:0019354">
    <property type="term" value="P:siroheme biosynthetic process"/>
    <property type="evidence" value="ECO:0007669"/>
    <property type="project" value="UniProtKB-UniPathway"/>
</dbReference>
<evidence type="ECO:0000256" key="10">
    <source>
        <dbReference type="ARBA" id="ARBA00023268"/>
    </source>
</evidence>
<keyword evidence="7" id="KW-0560">Oxidoreductase</keyword>
<dbReference type="EC" id="2.1.1.107" evidence="2"/>
<comment type="pathway">
    <text evidence="11">Porphyrin-containing compound metabolism; siroheme biosynthesis; precorrin-2 from uroporphyrinogen III: step 1/1.</text>
</comment>
<keyword evidence="16" id="KW-1185">Reference proteome</keyword>
<evidence type="ECO:0000256" key="12">
    <source>
        <dbReference type="ARBA" id="ARBA00060548"/>
    </source>
</evidence>
<dbReference type="InterPro" id="IPR035996">
    <property type="entry name" value="4pyrrol_Methylase_sf"/>
</dbReference>
<dbReference type="SUPFAM" id="SSF53790">
    <property type="entry name" value="Tetrapyrrole methylase"/>
    <property type="match status" value="1"/>
</dbReference>
<dbReference type="GO" id="GO:0009236">
    <property type="term" value="P:cobalamin biosynthetic process"/>
    <property type="evidence" value="ECO:0007669"/>
    <property type="project" value="UniProtKB-KW"/>
</dbReference>
<dbReference type="OrthoDB" id="9815856at2"/>
<dbReference type="GO" id="GO:0016491">
    <property type="term" value="F:oxidoreductase activity"/>
    <property type="evidence" value="ECO:0007669"/>
    <property type="project" value="UniProtKB-KW"/>
</dbReference>
<evidence type="ECO:0000256" key="6">
    <source>
        <dbReference type="ARBA" id="ARBA00022691"/>
    </source>
</evidence>
<evidence type="ECO:0000256" key="2">
    <source>
        <dbReference type="ARBA" id="ARBA00012162"/>
    </source>
</evidence>
<keyword evidence="10" id="KW-0511">Multifunctional enzyme</keyword>
<evidence type="ECO:0000256" key="13">
    <source>
        <dbReference type="RuleBase" id="RU003960"/>
    </source>
</evidence>
<evidence type="ECO:0000256" key="4">
    <source>
        <dbReference type="ARBA" id="ARBA00022603"/>
    </source>
</evidence>
<dbReference type="EMBL" id="SWCJ01000003">
    <property type="protein sequence ID" value="TKB56871.1"/>
    <property type="molecule type" value="Genomic_DNA"/>
</dbReference>
<keyword evidence="9" id="KW-0627">Porphyrin biosynthesis</keyword>
<dbReference type="GO" id="GO:0032259">
    <property type="term" value="P:methylation"/>
    <property type="evidence" value="ECO:0007669"/>
    <property type="project" value="UniProtKB-KW"/>
</dbReference>
<dbReference type="InterPro" id="IPR014777">
    <property type="entry name" value="4pyrrole_Mease_sub1"/>
</dbReference>
<dbReference type="Gene3D" id="3.30.950.10">
    <property type="entry name" value="Methyltransferase, Cobalt-precorrin-4 Transmethylase, Domain 2"/>
    <property type="match status" value="1"/>
</dbReference>
<reference evidence="15 16" key="1">
    <citation type="submission" date="2019-04" db="EMBL/GenBank/DDBJ databases">
        <authorList>
            <person name="Hwang J.C."/>
        </authorList>
    </citation>
    <scope>NUCLEOTIDE SEQUENCE [LARGE SCALE GENOMIC DNA]</scope>
    <source>
        <strain evidence="15 16">IMCC35002</strain>
    </source>
</reference>
<name>A0A4U1BVM5_9GAMM</name>
<evidence type="ECO:0000256" key="8">
    <source>
        <dbReference type="ARBA" id="ARBA00023239"/>
    </source>
</evidence>
<dbReference type="Pfam" id="PF00590">
    <property type="entry name" value="TP_methylase"/>
    <property type="match status" value="1"/>
</dbReference>
<evidence type="ECO:0000256" key="9">
    <source>
        <dbReference type="ARBA" id="ARBA00023244"/>
    </source>
</evidence>
<dbReference type="Gene3D" id="3.40.1010.10">
    <property type="entry name" value="Cobalt-precorrin-4 Transmethylase, Domain 1"/>
    <property type="match status" value="1"/>
</dbReference>
<comment type="caution">
    <text evidence="15">The sequence shown here is derived from an EMBL/GenBank/DDBJ whole genome shotgun (WGS) entry which is preliminary data.</text>
</comment>
<keyword evidence="6" id="KW-0949">S-adenosyl-L-methionine</keyword>
<dbReference type="InterPro" id="IPR050161">
    <property type="entry name" value="Siro_Cobalamin_biosynth"/>
</dbReference>
<proteinExistence type="inferred from homology"/>
<comment type="pathway">
    <text evidence="12">Cofactor biosynthesis; adenosylcobalamin biosynthesis; precorrin-2 from uroporphyrinogen III: step 1/1.</text>
</comment>
<dbReference type="UniPathway" id="UPA00262">
    <property type="reaction ID" value="UER00211"/>
</dbReference>
<dbReference type="FunFam" id="3.40.1010.10:FF:000001">
    <property type="entry name" value="Siroheme synthase"/>
    <property type="match status" value="1"/>
</dbReference>
<evidence type="ECO:0000259" key="14">
    <source>
        <dbReference type="Pfam" id="PF00590"/>
    </source>
</evidence>
<dbReference type="PROSITE" id="PS00840">
    <property type="entry name" value="SUMT_2"/>
    <property type="match status" value="1"/>
</dbReference>
<evidence type="ECO:0000256" key="5">
    <source>
        <dbReference type="ARBA" id="ARBA00022679"/>
    </source>
</evidence>
<accession>A0A4U1BVM5</accession>
<dbReference type="CDD" id="cd11642">
    <property type="entry name" value="SUMT"/>
    <property type="match status" value="1"/>
</dbReference>
<dbReference type="PANTHER" id="PTHR45790">
    <property type="entry name" value="SIROHEME SYNTHASE-RELATED"/>
    <property type="match status" value="1"/>
</dbReference>
<feature type="domain" description="Tetrapyrrole methylase" evidence="14">
    <location>
        <begin position="8"/>
        <end position="217"/>
    </location>
</feature>
<protein>
    <recommendedName>
        <fullName evidence="2">uroporphyrinogen-III C-methyltransferase</fullName>
        <ecNumber evidence="2">2.1.1.107</ecNumber>
    </recommendedName>
</protein>
<keyword evidence="3" id="KW-0169">Cobalamin biosynthesis</keyword>
<dbReference type="PANTHER" id="PTHR45790:SF1">
    <property type="entry name" value="SIROHEME SYNTHASE"/>
    <property type="match status" value="1"/>
</dbReference>
<evidence type="ECO:0000256" key="3">
    <source>
        <dbReference type="ARBA" id="ARBA00022573"/>
    </source>
</evidence>
<dbReference type="NCBIfam" id="TIGR01469">
    <property type="entry name" value="cobA_cysG_Cterm"/>
    <property type="match status" value="1"/>
</dbReference>
<dbReference type="NCBIfam" id="NF004790">
    <property type="entry name" value="PRK06136.1"/>
    <property type="match status" value="1"/>
</dbReference>
<evidence type="ECO:0000313" key="16">
    <source>
        <dbReference type="Proteomes" id="UP000305675"/>
    </source>
</evidence>
<dbReference type="InterPro" id="IPR003043">
    <property type="entry name" value="Uropor_MeTrfase_CS"/>
</dbReference>
<keyword evidence="4 13" id="KW-0489">Methyltransferase</keyword>
<evidence type="ECO:0000256" key="7">
    <source>
        <dbReference type="ARBA" id="ARBA00023002"/>
    </source>
</evidence>
<dbReference type="InterPro" id="IPR000878">
    <property type="entry name" value="4pyrrol_Mease"/>
</dbReference>
<organism evidence="15 16">
    <name type="scientific">Ferrimonas aestuarii</name>
    <dbReference type="NCBI Taxonomy" id="2569539"/>
    <lineage>
        <taxon>Bacteria</taxon>
        <taxon>Pseudomonadati</taxon>
        <taxon>Pseudomonadota</taxon>
        <taxon>Gammaproteobacteria</taxon>
        <taxon>Alteromonadales</taxon>
        <taxon>Ferrimonadaceae</taxon>
        <taxon>Ferrimonas</taxon>
    </lineage>
</organism>